<reference evidence="1 2" key="1">
    <citation type="submission" date="2019-12" db="EMBL/GenBank/DDBJ databases">
        <title>Chitinophaga sp. strain ysch24 (GDMCC 1.1355), whole genome shotgun sequence.</title>
        <authorList>
            <person name="Zhang X."/>
        </authorList>
    </citation>
    <scope>NUCLEOTIDE SEQUENCE [LARGE SCALE GENOMIC DNA]</scope>
    <source>
        <strain evidence="2">ysch24</strain>
    </source>
</reference>
<proteinExistence type="predicted"/>
<evidence type="ECO:0000313" key="2">
    <source>
        <dbReference type="Proteomes" id="UP000461730"/>
    </source>
</evidence>
<organism evidence="1 2">
    <name type="scientific">Chitinophaga tropicalis</name>
    <dbReference type="NCBI Taxonomy" id="2683588"/>
    <lineage>
        <taxon>Bacteria</taxon>
        <taxon>Pseudomonadati</taxon>
        <taxon>Bacteroidota</taxon>
        <taxon>Chitinophagia</taxon>
        <taxon>Chitinophagales</taxon>
        <taxon>Chitinophagaceae</taxon>
        <taxon>Chitinophaga</taxon>
    </lineage>
</organism>
<accession>A0A7K1U2U9</accession>
<dbReference type="EMBL" id="WRXN01000003">
    <property type="protein sequence ID" value="MVT08692.1"/>
    <property type="molecule type" value="Genomic_DNA"/>
</dbReference>
<gene>
    <name evidence="1" type="ORF">GO493_10500</name>
</gene>
<protein>
    <submittedName>
        <fullName evidence="1">Uncharacterized protein</fullName>
    </submittedName>
</protein>
<evidence type="ECO:0000313" key="1">
    <source>
        <dbReference type="EMBL" id="MVT08692.1"/>
    </source>
</evidence>
<dbReference type="AlphaFoldDB" id="A0A7K1U2U9"/>
<keyword evidence="2" id="KW-1185">Reference proteome</keyword>
<dbReference type="Proteomes" id="UP000461730">
    <property type="component" value="Unassembled WGS sequence"/>
</dbReference>
<comment type="caution">
    <text evidence="1">The sequence shown here is derived from an EMBL/GenBank/DDBJ whole genome shotgun (WGS) entry which is preliminary data.</text>
</comment>
<name>A0A7K1U2U9_9BACT</name>
<dbReference type="RefSeq" id="WP_157306103.1">
    <property type="nucleotide sequence ID" value="NZ_WRXN01000003.1"/>
</dbReference>
<sequence>MSFLNICLLAMSLSVNDSTCLDWEKSTVSDIKYQLQHTGNQEKEYFQGLLSGPGDTTTLREQRRAARCELFYAMKLFYPDLFGKYFIVETTTDGEIKANMALILDVTNADQAVLYVYEQTGNAWMPASITRDLKVDVSKGLEGLRTTFQQGHNKDAVIVSEFEWGVAKSSVFMVNRTLAENTWVTNILGEYIPSYKN</sequence>